<reference evidence="9" key="1">
    <citation type="submission" date="2019-06" db="EMBL/GenBank/DDBJ databases">
        <authorList>
            <person name="Gan P."/>
            <person name="Shirasu K."/>
        </authorList>
    </citation>
    <scope>NUCLEOTIDE SEQUENCE [LARGE SCALE GENOMIC DNA]</scope>
    <source>
        <strain evidence="9">CAD2</strain>
    </source>
</reference>
<name>A0A9P5F4E4_COLSI</name>
<keyword evidence="2 5" id="KW-0645">Protease</keyword>
<organism evidence="9 10">
    <name type="scientific">Colletotrichum siamense</name>
    <name type="common">Anthracnose fungus</name>
    <dbReference type="NCBI Taxonomy" id="690259"/>
    <lineage>
        <taxon>Eukaryota</taxon>
        <taxon>Fungi</taxon>
        <taxon>Dikarya</taxon>
        <taxon>Ascomycota</taxon>
        <taxon>Pezizomycotina</taxon>
        <taxon>Sordariomycetes</taxon>
        <taxon>Hypocreomycetidae</taxon>
        <taxon>Glomerellales</taxon>
        <taxon>Glomerellaceae</taxon>
        <taxon>Colletotrichum</taxon>
        <taxon>Colletotrichum gloeosporioides species complex</taxon>
    </lineage>
</organism>
<gene>
    <name evidence="9" type="primary">SUB2-0</name>
    <name evidence="9" type="ORF">CGCSCA2_v001131</name>
</gene>
<evidence type="ECO:0000256" key="7">
    <source>
        <dbReference type="SAM" id="SignalP"/>
    </source>
</evidence>
<keyword evidence="3 5" id="KW-0378">Hydrolase</keyword>
<evidence type="ECO:0000259" key="8">
    <source>
        <dbReference type="Pfam" id="PF00082"/>
    </source>
</evidence>
<dbReference type="PANTHER" id="PTHR43806">
    <property type="entry name" value="PEPTIDASE S8"/>
    <property type="match status" value="1"/>
</dbReference>
<dbReference type="AlphaFoldDB" id="A0A9P5F4E4"/>
<proteinExistence type="inferred from homology"/>
<feature type="active site" description="Charge relay system" evidence="5">
    <location>
        <position position="559"/>
    </location>
</feature>
<feature type="region of interest" description="Disordered" evidence="6">
    <location>
        <begin position="114"/>
        <end position="175"/>
    </location>
</feature>
<dbReference type="PROSITE" id="PS51892">
    <property type="entry name" value="SUBTILASE"/>
    <property type="match status" value="1"/>
</dbReference>
<feature type="active site" description="Charge relay system" evidence="5">
    <location>
        <position position="369"/>
    </location>
</feature>
<dbReference type="Gene3D" id="3.40.50.200">
    <property type="entry name" value="Peptidase S8/S53 domain"/>
    <property type="match status" value="1"/>
</dbReference>
<protein>
    <submittedName>
        <fullName evidence="9">Subtilisin-like protease 2</fullName>
    </submittedName>
</protein>
<evidence type="ECO:0000256" key="2">
    <source>
        <dbReference type="ARBA" id="ARBA00022670"/>
    </source>
</evidence>
<dbReference type="InterPro" id="IPR015500">
    <property type="entry name" value="Peptidase_S8_subtilisin-rel"/>
</dbReference>
<dbReference type="GO" id="GO:0006508">
    <property type="term" value="P:proteolysis"/>
    <property type="evidence" value="ECO:0007669"/>
    <property type="project" value="UniProtKB-KW"/>
</dbReference>
<evidence type="ECO:0000256" key="1">
    <source>
        <dbReference type="ARBA" id="ARBA00011073"/>
    </source>
</evidence>
<dbReference type="InterPro" id="IPR036852">
    <property type="entry name" value="Peptidase_S8/S53_dom_sf"/>
</dbReference>
<evidence type="ECO:0000313" key="9">
    <source>
        <dbReference type="EMBL" id="KAF4866126.1"/>
    </source>
</evidence>
<dbReference type="PANTHER" id="PTHR43806:SF11">
    <property type="entry name" value="CEREVISIN-RELATED"/>
    <property type="match status" value="1"/>
</dbReference>
<feature type="chain" id="PRO_5040223406" evidence="7">
    <location>
        <begin position="24"/>
        <end position="877"/>
    </location>
</feature>
<dbReference type="PROSITE" id="PS00138">
    <property type="entry name" value="SUBTILASE_SER"/>
    <property type="match status" value="1"/>
</dbReference>
<evidence type="ECO:0000256" key="4">
    <source>
        <dbReference type="ARBA" id="ARBA00022825"/>
    </source>
</evidence>
<evidence type="ECO:0000256" key="5">
    <source>
        <dbReference type="PROSITE-ProRule" id="PRU01240"/>
    </source>
</evidence>
<feature type="compositionally biased region" description="Low complexity" evidence="6">
    <location>
        <begin position="662"/>
        <end position="671"/>
    </location>
</feature>
<evidence type="ECO:0000256" key="3">
    <source>
        <dbReference type="ARBA" id="ARBA00022801"/>
    </source>
</evidence>
<accession>A0A9P5F4E4</accession>
<feature type="compositionally biased region" description="Pro residues" evidence="6">
    <location>
        <begin position="140"/>
        <end position="157"/>
    </location>
</feature>
<sequence length="877" mass="91370">MKFDIRHSLLLSLGLLSFTAVAADVPEEPYINDAPLSSPFSSPFNQHPFWNTDTKPTSFSAPHDLTISHQASRLISRTHVDGSPGHNNIGGVGGGFFTVAGSSAGPVAVAAGASTVAGSSQGDNPDDPENKPPSSAPKAPSAPPSSAPPSSAPPSSAPPSSTSEAPTSTSSALPSETPKACIVFCKDGATTQEKTSFITLLDTVLGKGNYRKTEDMVVLFAAANITASQNSTLIKDPTVAGVELDQLYDTDDRPGSLVPNSKRAEDVDEKWFMESLDRRGEIKKRAVVKQDKAPVELIMFSQPPLVDIKALMSYSYDDSAGAGITVYVLDSGYYTKNSEYTGMAVKPRWIFAGTQAEKSVEEDRDSDGHGSCAGSKVNGPKYGVAKKAELVIVKAGDTSGDTLDGLDQILRDVRDKKLQNKAVVNFSRNIDNPNSFNKKMLQHYVNELIKEDVVFITAAGNDNSDDVAASSPFKHLRGYGLTVWMSQAGKAKAKDVDAWPSMMAADGVPIINVGATDNTGKNASFSQGGPLVHVMAPGEQIQCAANSFFSNTQKQDGTSFAAPSVAGLAAYLLALGEYPQLYQSGKVAANMKDLLIAMAYQRVPDGGQVVFNGQGAVCARPNSAKFRRQDLSGEACSVVASTTTIPPPVSTTAPPPPPPPATTSEPPATTSAPPPPPPAPKTLYSLDESIGGGTKSCFPTSGFTTSAGTTYGFSFDVDANLLVSIETGATDEGYHQSMGSWTGTFYADSGSSLSICGQSSGGALPLKFTITEAPSDPVKAPAGKEVLKMDENLTAGATSCFPTRGLNIQQGNYGFSYTTSDGVVIQIGDDSSGPKYFSGNKASGAGVMYIDFSGGSISVCATNNGGGGAALSLSITQ</sequence>
<dbReference type="OrthoDB" id="1896086at2759"/>
<keyword evidence="10" id="KW-1185">Reference proteome</keyword>
<dbReference type="InterPro" id="IPR000209">
    <property type="entry name" value="Peptidase_S8/S53_dom"/>
</dbReference>
<dbReference type="PRINTS" id="PR00723">
    <property type="entry name" value="SUBTILISIN"/>
</dbReference>
<evidence type="ECO:0000313" key="10">
    <source>
        <dbReference type="Proteomes" id="UP000711996"/>
    </source>
</evidence>
<dbReference type="Pfam" id="PF00082">
    <property type="entry name" value="Peptidase_S8"/>
    <property type="match status" value="1"/>
</dbReference>
<feature type="domain" description="Peptidase S8/S53" evidence="8">
    <location>
        <begin position="321"/>
        <end position="612"/>
    </location>
</feature>
<evidence type="ECO:0000256" key="6">
    <source>
        <dbReference type="SAM" id="MobiDB-lite"/>
    </source>
</evidence>
<feature type="compositionally biased region" description="Pro residues" evidence="6">
    <location>
        <begin position="645"/>
        <end position="661"/>
    </location>
</feature>
<dbReference type="GO" id="GO:0004252">
    <property type="term" value="F:serine-type endopeptidase activity"/>
    <property type="evidence" value="ECO:0007669"/>
    <property type="project" value="UniProtKB-UniRule"/>
</dbReference>
<keyword evidence="7" id="KW-0732">Signal</keyword>
<comment type="caution">
    <text evidence="9">The sequence shown here is derived from an EMBL/GenBank/DDBJ whole genome shotgun (WGS) entry which is preliminary data.</text>
</comment>
<feature type="active site" description="Charge relay system" evidence="5">
    <location>
        <position position="330"/>
    </location>
</feature>
<feature type="region of interest" description="Disordered" evidence="6">
    <location>
        <begin position="642"/>
        <end position="686"/>
    </location>
</feature>
<feature type="signal peptide" evidence="7">
    <location>
        <begin position="1"/>
        <end position="23"/>
    </location>
</feature>
<keyword evidence="4 5" id="KW-0720">Serine protease</keyword>
<comment type="similarity">
    <text evidence="1 5">Belongs to the peptidase S8 family.</text>
</comment>
<dbReference type="SUPFAM" id="SSF52743">
    <property type="entry name" value="Subtilisin-like"/>
    <property type="match status" value="1"/>
</dbReference>
<dbReference type="Proteomes" id="UP000711996">
    <property type="component" value="Unassembled WGS sequence"/>
</dbReference>
<dbReference type="InterPro" id="IPR023828">
    <property type="entry name" value="Peptidase_S8_Ser-AS"/>
</dbReference>
<dbReference type="InterPro" id="IPR050131">
    <property type="entry name" value="Peptidase_S8_subtilisin-like"/>
</dbReference>
<feature type="compositionally biased region" description="Low complexity" evidence="6">
    <location>
        <begin position="158"/>
        <end position="175"/>
    </location>
</feature>
<dbReference type="EMBL" id="QPMT01000002">
    <property type="protein sequence ID" value="KAF4866126.1"/>
    <property type="molecule type" value="Genomic_DNA"/>
</dbReference>